<reference evidence="4" key="1">
    <citation type="submission" date="2016-10" db="EMBL/GenBank/DDBJ databases">
        <authorList>
            <person name="Varghese N."/>
            <person name="Submissions S."/>
        </authorList>
    </citation>
    <scope>NUCLEOTIDE SEQUENCE [LARGE SCALE GENOMIC DNA]</scope>
    <source>
        <strain evidence="4">DSM 23313</strain>
    </source>
</reference>
<dbReference type="InterPro" id="IPR006660">
    <property type="entry name" value="Arsenate_reductase-like"/>
</dbReference>
<evidence type="ECO:0000256" key="1">
    <source>
        <dbReference type="ARBA" id="ARBA00007198"/>
    </source>
</evidence>
<dbReference type="AlphaFoldDB" id="A0A1G8B3B9"/>
<proteinExistence type="inferred from homology"/>
<dbReference type="Proteomes" id="UP000243588">
    <property type="component" value="Unassembled WGS sequence"/>
</dbReference>
<dbReference type="InterPro" id="IPR036249">
    <property type="entry name" value="Thioredoxin-like_sf"/>
</dbReference>
<dbReference type="Pfam" id="PF03960">
    <property type="entry name" value="ArsC"/>
    <property type="match status" value="1"/>
</dbReference>
<dbReference type="SUPFAM" id="SSF52833">
    <property type="entry name" value="Thioredoxin-like"/>
    <property type="match status" value="1"/>
</dbReference>
<gene>
    <name evidence="3" type="ORF">SAMN05421818_10181</name>
</gene>
<dbReference type="PROSITE" id="PS51353">
    <property type="entry name" value="ARSC"/>
    <property type="match status" value="1"/>
</dbReference>
<evidence type="ECO:0000256" key="2">
    <source>
        <dbReference type="PROSITE-ProRule" id="PRU01282"/>
    </source>
</evidence>
<evidence type="ECO:0000313" key="4">
    <source>
        <dbReference type="Proteomes" id="UP000243588"/>
    </source>
</evidence>
<dbReference type="STRING" id="702745.SAMN05421818_10181"/>
<keyword evidence="4" id="KW-1185">Reference proteome</keyword>
<comment type="similarity">
    <text evidence="1 2">Belongs to the ArsC family.</text>
</comment>
<organism evidence="3 4">
    <name type="scientific">Myroides phaeus</name>
    <dbReference type="NCBI Taxonomy" id="702745"/>
    <lineage>
        <taxon>Bacteria</taxon>
        <taxon>Pseudomonadati</taxon>
        <taxon>Bacteroidota</taxon>
        <taxon>Flavobacteriia</taxon>
        <taxon>Flavobacteriales</taxon>
        <taxon>Flavobacteriaceae</taxon>
        <taxon>Myroides</taxon>
    </lineage>
</organism>
<dbReference type="EMBL" id="FNDQ01000001">
    <property type="protein sequence ID" value="SDH27120.1"/>
    <property type="molecule type" value="Genomic_DNA"/>
</dbReference>
<sequence>MKKIYYLSTCSTCKRILSEMPAIDTFELQEIKKDPITAEQLEEMYVKVGSYELLFNKRSQLYKNRELKSKNLQEEDYKDLLLEHYTFLSRPVIFIGDEIFVGNSAKVIEKAKKKAAL</sequence>
<dbReference type="Gene3D" id="3.40.30.10">
    <property type="entry name" value="Glutaredoxin"/>
    <property type="match status" value="1"/>
</dbReference>
<evidence type="ECO:0000313" key="3">
    <source>
        <dbReference type="EMBL" id="SDH27120.1"/>
    </source>
</evidence>
<dbReference type="RefSeq" id="WP_090404481.1">
    <property type="nucleotide sequence ID" value="NZ_FNDQ01000001.1"/>
</dbReference>
<name>A0A1G8B3B9_9FLAO</name>
<accession>A0A1G8B3B9</accession>
<protein>
    <submittedName>
        <fullName evidence="3">Arsenate reductase, glutaredoxin family</fullName>
    </submittedName>
</protein>
<dbReference type="PANTHER" id="PTHR30041:SF8">
    <property type="entry name" value="PROTEIN YFFB"/>
    <property type="match status" value="1"/>
</dbReference>
<dbReference type="PANTHER" id="PTHR30041">
    <property type="entry name" value="ARSENATE REDUCTASE"/>
    <property type="match status" value="1"/>
</dbReference>